<feature type="compositionally biased region" description="Low complexity" evidence="5">
    <location>
        <begin position="234"/>
        <end position="250"/>
    </location>
</feature>
<keyword evidence="3 6" id="KW-1133">Transmembrane helix</keyword>
<dbReference type="GeneID" id="59325060"/>
<dbReference type="EMBL" id="CP059248">
    <property type="protein sequence ID" value="QLL31923.1"/>
    <property type="molecule type" value="Genomic_DNA"/>
</dbReference>
<evidence type="ECO:0000256" key="5">
    <source>
        <dbReference type="SAM" id="MobiDB-lite"/>
    </source>
</evidence>
<accession>A0A7G3ZEI7</accession>
<feature type="transmembrane region" description="Helical" evidence="6">
    <location>
        <begin position="104"/>
        <end position="121"/>
    </location>
</feature>
<dbReference type="PANTHER" id="PTHR31274:SF1">
    <property type="entry name" value="AGL149CP"/>
    <property type="match status" value="1"/>
</dbReference>
<evidence type="ECO:0000256" key="3">
    <source>
        <dbReference type="ARBA" id="ARBA00022989"/>
    </source>
</evidence>
<keyword evidence="2 6" id="KW-0812">Transmembrane</keyword>
<feature type="transmembrane region" description="Helical" evidence="6">
    <location>
        <begin position="6"/>
        <end position="30"/>
    </location>
</feature>
<organism evidence="7 8">
    <name type="scientific">Torulaspora globosa</name>
    <dbReference type="NCBI Taxonomy" id="48254"/>
    <lineage>
        <taxon>Eukaryota</taxon>
        <taxon>Fungi</taxon>
        <taxon>Dikarya</taxon>
        <taxon>Ascomycota</taxon>
        <taxon>Saccharomycotina</taxon>
        <taxon>Saccharomycetes</taxon>
        <taxon>Saccharomycetales</taxon>
        <taxon>Saccharomycetaceae</taxon>
        <taxon>Torulaspora</taxon>
    </lineage>
</organism>
<evidence type="ECO:0000313" key="8">
    <source>
        <dbReference type="Proteomes" id="UP000515788"/>
    </source>
</evidence>
<comment type="subcellular location">
    <subcellularLocation>
        <location evidence="1">Membrane</location>
        <topology evidence="1">Multi-pass membrane protein</topology>
    </subcellularLocation>
</comment>
<dbReference type="PANTHER" id="PTHR31274">
    <property type="entry name" value="PROTEIN ECM3"/>
    <property type="match status" value="1"/>
</dbReference>
<gene>
    <name evidence="7" type="ORF">HG536_0C00900</name>
</gene>
<evidence type="ECO:0000256" key="2">
    <source>
        <dbReference type="ARBA" id="ARBA00022692"/>
    </source>
</evidence>
<dbReference type="KEGG" id="tgb:HG536_0C00900"/>
<dbReference type="InterPro" id="IPR040254">
    <property type="entry name" value="Ecm3-like"/>
</dbReference>
<proteinExistence type="predicted"/>
<feature type="transmembrane region" description="Helical" evidence="6">
    <location>
        <begin position="72"/>
        <end position="92"/>
    </location>
</feature>
<dbReference type="Pfam" id="PF03547">
    <property type="entry name" value="Mem_trans"/>
    <property type="match status" value="1"/>
</dbReference>
<feature type="transmembrane region" description="Helical" evidence="6">
    <location>
        <begin position="555"/>
        <end position="579"/>
    </location>
</feature>
<dbReference type="AlphaFoldDB" id="A0A7G3ZEI7"/>
<dbReference type="InterPro" id="IPR004776">
    <property type="entry name" value="Mem_transp_PIN-like"/>
</dbReference>
<reference evidence="7 8" key="1">
    <citation type="submission" date="2020-06" db="EMBL/GenBank/DDBJ databases">
        <title>The yeast mating-type switching endonuclease HO is a domesticated member of an unorthodox homing genetic element family.</title>
        <authorList>
            <person name="Coughlan A.Y."/>
            <person name="Lombardi L."/>
            <person name="Braun-Galleani S."/>
            <person name="Martos A.R."/>
            <person name="Galeote V."/>
            <person name="Bigey F."/>
            <person name="Dequin S."/>
            <person name="Byrne K.P."/>
            <person name="Wolfe K.H."/>
        </authorList>
    </citation>
    <scope>NUCLEOTIDE SEQUENCE [LARGE SCALE GENOMIC DNA]</scope>
    <source>
        <strain evidence="7 8">CBS764</strain>
    </source>
</reference>
<feature type="compositionally biased region" description="Basic and acidic residues" evidence="5">
    <location>
        <begin position="175"/>
        <end position="202"/>
    </location>
</feature>
<feature type="transmembrane region" description="Helical" evidence="6">
    <location>
        <begin position="42"/>
        <end position="60"/>
    </location>
</feature>
<evidence type="ECO:0000256" key="4">
    <source>
        <dbReference type="ARBA" id="ARBA00023136"/>
    </source>
</evidence>
<feature type="transmembrane region" description="Helical" evidence="6">
    <location>
        <begin position="454"/>
        <end position="474"/>
    </location>
</feature>
<evidence type="ECO:0000313" key="7">
    <source>
        <dbReference type="EMBL" id="QLL31923.1"/>
    </source>
</evidence>
<keyword evidence="4 6" id="KW-0472">Membrane</keyword>
<feature type="transmembrane region" description="Helical" evidence="6">
    <location>
        <begin position="486"/>
        <end position="506"/>
    </location>
</feature>
<sequence length="585" mass="64797">MSVSLGAAVYIALKPILKIYTIMAVGYLLVRFDIVSMETSRGISNMVVNAILPCLTFNKIVSGISDKDIKQIGVIVLSAVLLFTVGGSCALLTKLITPAPKKWFWGLLFGGIFPNISDLPIAYVQSMGNGSIFTSAEAEKGVAYCCIFLISQSFLMMNFGLWRLVGLDFRDRDTADNEREDTGLSRKSSLRKDDLGSEHQAQDENLAAENQRSYELQSFSSNAIESDNEDLTTASSRPGGRSLSRSRASSVKSLGGSPRECPDTDLEAQTRSAGPSAREHSRLKRYYSTDIVSLPQKPSRHNSRRSSLRKRGPSISDVVLEYSVADQIRDGEIDLSRPLTLTEDLGYRNSTFRTMAQENGSDSNTSIEEDHEYTVTRTQTSAGRIGRFLKRHKMGWIEYAVINFFRPASLGALLGIIVAMIPWLKALFVPTDVHVHNAPDGLPVLNFLMDFTSYIGNACVPLGLLLLGGTIARLEIGKLPKKFVRVAVLMTVLRLMVIPIIGVAWANKLYEINWLDNVIGKFIMILTWSMPSATAQVYFTAFYTPLEGSHTQLDCLSVFILMQYSILFITVPFVITYTIKVDLQL</sequence>
<feature type="region of interest" description="Disordered" evidence="5">
    <location>
        <begin position="220"/>
        <end position="311"/>
    </location>
</feature>
<feature type="transmembrane region" description="Helical" evidence="6">
    <location>
        <begin position="518"/>
        <end position="543"/>
    </location>
</feature>
<evidence type="ECO:0000256" key="6">
    <source>
        <dbReference type="SAM" id="Phobius"/>
    </source>
</evidence>
<dbReference type="RefSeq" id="XP_037138598.1">
    <property type="nucleotide sequence ID" value="XM_037282703.1"/>
</dbReference>
<evidence type="ECO:0000256" key="1">
    <source>
        <dbReference type="ARBA" id="ARBA00004141"/>
    </source>
</evidence>
<name>A0A7G3ZEI7_9SACH</name>
<feature type="transmembrane region" description="Helical" evidence="6">
    <location>
        <begin position="396"/>
        <end position="424"/>
    </location>
</feature>
<dbReference type="GO" id="GO:0055085">
    <property type="term" value="P:transmembrane transport"/>
    <property type="evidence" value="ECO:0007669"/>
    <property type="project" value="InterPro"/>
</dbReference>
<keyword evidence="8" id="KW-1185">Reference proteome</keyword>
<dbReference type="OrthoDB" id="435607at2759"/>
<feature type="transmembrane region" description="Helical" evidence="6">
    <location>
        <begin position="141"/>
        <end position="162"/>
    </location>
</feature>
<feature type="compositionally biased region" description="Basic residues" evidence="5">
    <location>
        <begin position="298"/>
        <end position="311"/>
    </location>
</feature>
<feature type="region of interest" description="Disordered" evidence="5">
    <location>
        <begin position="175"/>
        <end position="207"/>
    </location>
</feature>
<protein>
    <submittedName>
        <fullName evidence="7">Uncharacterized protein</fullName>
    </submittedName>
</protein>
<dbReference type="GO" id="GO:0016020">
    <property type="term" value="C:membrane"/>
    <property type="evidence" value="ECO:0007669"/>
    <property type="project" value="UniProtKB-SubCell"/>
</dbReference>
<dbReference type="Proteomes" id="UP000515788">
    <property type="component" value="Chromosome 3"/>
</dbReference>